<dbReference type="Gene3D" id="3.40.50.300">
    <property type="entry name" value="P-loop containing nucleotide triphosphate hydrolases"/>
    <property type="match status" value="1"/>
</dbReference>
<keyword evidence="2" id="KW-1185">Reference proteome</keyword>
<dbReference type="EMBL" id="FMKA01000033">
    <property type="protein sequence ID" value="SCP99163.1"/>
    <property type="molecule type" value="Genomic_DNA"/>
</dbReference>
<proteinExistence type="predicted"/>
<accession>A0A1D3TXR3</accession>
<evidence type="ECO:0000313" key="1">
    <source>
        <dbReference type="EMBL" id="SCP99163.1"/>
    </source>
</evidence>
<dbReference type="AlphaFoldDB" id="A0A1D3TXR3"/>
<evidence type="ECO:0000313" key="2">
    <source>
        <dbReference type="Proteomes" id="UP000199315"/>
    </source>
</evidence>
<dbReference type="Pfam" id="PF13481">
    <property type="entry name" value="AAA_25"/>
    <property type="match status" value="1"/>
</dbReference>
<dbReference type="Proteomes" id="UP000199315">
    <property type="component" value="Unassembled WGS sequence"/>
</dbReference>
<organism evidence="1 2">
    <name type="scientific">Anaerobium acetethylicum</name>
    <dbReference type="NCBI Taxonomy" id="1619234"/>
    <lineage>
        <taxon>Bacteria</taxon>
        <taxon>Bacillati</taxon>
        <taxon>Bacillota</taxon>
        <taxon>Clostridia</taxon>
        <taxon>Lachnospirales</taxon>
        <taxon>Lachnospiraceae</taxon>
        <taxon>Anaerobium</taxon>
    </lineage>
</organism>
<gene>
    <name evidence="1" type="ORF">SAMN05421730_103326</name>
</gene>
<dbReference type="SUPFAM" id="SSF52540">
    <property type="entry name" value="P-loop containing nucleoside triphosphate hydrolases"/>
    <property type="match status" value="1"/>
</dbReference>
<dbReference type="RefSeq" id="WP_091236454.1">
    <property type="nucleotide sequence ID" value="NZ_FMKA01000033.1"/>
</dbReference>
<dbReference type="STRING" id="1619234.SAMN05421730_103326"/>
<dbReference type="InterPro" id="IPR027417">
    <property type="entry name" value="P-loop_NTPase"/>
</dbReference>
<sequence length="378" mass="42500">MTQNEVDEMLEKKTRMTAKNGKVVPSNEKTVEPLQFFSAQNLQNMNLQPVQFVVEDMLPHGLSIIASPPKAGKSWFVLNLCIAVAEGRNFLGHATSKCEVVYFALEDSPNRLNDRLKKIKGEAPFPKELLFTTECRSMTKGLEEQITSLIEERPGIKLIVFDTLQYIRSGSRSRNDNAYQADYNDMKAIKEIATKYDLCILLVHHSRKESNPNDPFANISGTYGINGAMDCMITMFKEDRSDRHTKMSICGRDVESNDIMLDFDKNTGTWHAAGTMEEYNELRAREQYNALPAAKIIRLLVHTGDGAWKGKVSDIIDASTHYKMPISDSVTKLGMNIRKLNVLLEKYDGITCTVINNGSGSKTYSYQQSISPTMQTIA</sequence>
<dbReference type="OrthoDB" id="9775547at2"/>
<reference evidence="1 2" key="1">
    <citation type="submission" date="2016-09" db="EMBL/GenBank/DDBJ databases">
        <authorList>
            <person name="Capua I."/>
            <person name="De Benedictis P."/>
            <person name="Joannis T."/>
            <person name="Lombin L.H."/>
            <person name="Cattoli G."/>
        </authorList>
    </citation>
    <scope>NUCLEOTIDE SEQUENCE [LARGE SCALE GENOMIC DNA]</scope>
    <source>
        <strain evidence="1 2">GluBS11</strain>
    </source>
</reference>
<protein>
    <submittedName>
        <fullName evidence="1">AAA domain-containing protein</fullName>
    </submittedName>
</protein>
<name>A0A1D3TXR3_9FIRM</name>